<dbReference type="RefSeq" id="WP_048193236.1">
    <property type="nucleotide sequence ID" value="NZ_CAAGSM010000007.1"/>
</dbReference>
<dbReference type="Proteomes" id="UP000029859">
    <property type="component" value="Unassembled WGS sequence"/>
</dbReference>
<gene>
    <name evidence="1" type="ORF">LI82_01745</name>
</gene>
<accession>A0A099T313</accession>
<dbReference type="EMBL" id="JRHO01000005">
    <property type="protein sequence ID" value="KGK99502.1"/>
    <property type="molecule type" value="Genomic_DNA"/>
</dbReference>
<dbReference type="OrthoDB" id="142059at2157"/>
<sequence length="155" mass="16652">MKLGILTILLIISMFSIPASADLFDELDLAVNEYNLNVDGVPTSVRYVIGDEELLLLIDMNDSSKLGIKAVTNVDLEVNTFEKVDAVDPGFEPALTITSNEAVVRQLLDSDDVVTDFNDAYNNGDIKIVAASTMDKVIISVGGAFLKLLSSVGLV</sequence>
<evidence type="ECO:0000313" key="1">
    <source>
        <dbReference type="EMBL" id="KGK99502.1"/>
    </source>
</evidence>
<evidence type="ECO:0000313" key="2">
    <source>
        <dbReference type="Proteomes" id="UP000029859"/>
    </source>
</evidence>
<dbReference type="AlphaFoldDB" id="A0A099T313"/>
<reference evidence="1 2" key="1">
    <citation type="submission" date="2014-09" db="EMBL/GenBank/DDBJ databases">
        <title>Draft genome sequence of an obligately methylotrophic methanogen, Methanococcoides methylutens, isolated from marine sediment.</title>
        <authorList>
            <person name="Guan Y."/>
            <person name="Ngugi D.K."/>
            <person name="Blom J."/>
            <person name="Ali S."/>
            <person name="Ferry J.G."/>
            <person name="Stingl U."/>
        </authorList>
    </citation>
    <scope>NUCLEOTIDE SEQUENCE [LARGE SCALE GENOMIC DNA]</scope>
    <source>
        <strain evidence="1 2">DSM 2657</strain>
    </source>
</reference>
<name>A0A099T313_METMT</name>
<keyword evidence="2" id="KW-1185">Reference proteome</keyword>
<proteinExistence type="predicted"/>
<protein>
    <submittedName>
        <fullName evidence="1">Uncharacterized protein</fullName>
    </submittedName>
</protein>
<organism evidence="1 2">
    <name type="scientific">Methanococcoides methylutens</name>
    <dbReference type="NCBI Taxonomy" id="2226"/>
    <lineage>
        <taxon>Archaea</taxon>
        <taxon>Methanobacteriati</taxon>
        <taxon>Methanobacteriota</taxon>
        <taxon>Stenosarchaea group</taxon>
        <taxon>Methanomicrobia</taxon>
        <taxon>Methanosarcinales</taxon>
        <taxon>Methanosarcinaceae</taxon>
        <taxon>Methanococcoides</taxon>
    </lineage>
</organism>
<comment type="caution">
    <text evidence="1">The sequence shown here is derived from an EMBL/GenBank/DDBJ whole genome shotgun (WGS) entry which is preliminary data.</text>
</comment>